<feature type="transmembrane region" description="Helical" evidence="1">
    <location>
        <begin position="58"/>
        <end position="80"/>
    </location>
</feature>
<evidence type="ECO:0000313" key="3">
    <source>
        <dbReference type="EMBL" id="CDT56748.1"/>
    </source>
</evidence>
<accession>A0AA86WLC4</accession>
<dbReference type="PROSITE" id="PS00028">
    <property type="entry name" value="ZINC_FINGER_C2H2_1"/>
    <property type="match status" value="1"/>
</dbReference>
<dbReference type="InterPro" id="IPR013087">
    <property type="entry name" value="Znf_C2H2_type"/>
</dbReference>
<feature type="transmembrane region" description="Helical" evidence="1">
    <location>
        <begin position="33"/>
        <end position="52"/>
    </location>
</feature>
<dbReference type="AlphaFoldDB" id="A0AA86WLC4"/>
<gene>
    <name evidence="3" type="ORF">VCR31J2_1270190</name>
</gene>
<feature type="domain" description="C2H2-type" evidence="2">
    <location>
        <begin position="4"/>
        <end position="24"/>
    </location>
</feature>
<evidence type="ECO:0000256" key="1">
    <source>
        <dbReference type="SAM" id="Phobius"/>
    </source>
</evidence>
<keyword evidence="1" id="KW-1133">Transmembrane helix</keyword>
<name>A0AA86WLC4_9VIBR</name>
<proteinExistence type="predicted"/>
<protein>
    <recommendedName>
        <fullName evidence="2">C2H2-type domain-containing protein</fullName>
    </recommendedName>
</protein>
<keyword evidence="4" id="KW-1185">Reference proteome</keyword>
<evidence type="ECO:0000313" key="4">
    <source>
        <dbReference type="Proteomes" id="UP000041625"/>
    </source>
</evidence>
<sequence>MFKCPNCGASVSIKEKSKLHPSKHMPCKQCAQVLKPFTAYYYSLFFVAPFTVSTSMNYAGFSTLGAIVLSFVLVYVLLVCQPIKKVSHSPLE</sequence>
<dbReference type="Proteomes" id="UP000041625">
    <property type="component" value="Unassembled WGS sequence"/>
</dbReference>
<reference evidence="3 4" key="1">
    <citation type="submission" date="2014-06" db="EMBL/GenBank/DDBJ databases">
        <authorList>
            <person name="Le Roux F."/>
        </authorList>
    </citation>
    <scope>NUCLEOTIDE SEQUENCE [LARGE SCALE GENOMIC DNA]</scope>
    <source>
        <strain evidence="3 4">J2-31</strain>
    </source>
</reference>
<organism evidence="3 4">
    <name type="scientific">Vibrio coralliirubri</name>
    <dbReference type="NCBI Taxonomy" id="1516159"/>
    <lineage>
        <taxon>Bacteria</taxon>
        <taxon>Pseudomonadati</taxon>
        <taxon>Pseudomonadota</taxon>
        <taxon>Gammaproteobacteria</taxon>
        <taxon>Vibrionales</taxon>
        <taxon>Vibrionaceae</taxon>
        <taxon>Vibrio</taxon>
    </lineage>
</organism>
<keyword evidence="1" id="KW-0812">Transmembrane</keyword>
<keyword evidence="1" id="KW-0472">Membrane</keyword>
<dbReference type="EMBL" id="CCKJ01000032">
    <property type="protein sequence ID" value="CDT56748.1"/>
    <property type="molecule type" value="Genomic_DNA"/>
</dbReference>
<evidence type="ECO:0000259" key="2">
    <source>
        <dbReference type="PROSITE" id="PS00028"/>
    </source>
</evidence>
<comment type="caution">
    <text evidence="3">The sequence shown here is derived from an EMBL/GenBank/DDBJ whole genome shotgun (WGS) entry which is preliminary data.</text>
</comment>